<evidence type="ECO:0000256" key="8">
    <source>
        <dbReference type="SAM" id="Phobius"/>
    </source>
</evidence>
<comment type="similarity">
    <text evidence="2 7">Belongs to the ExbD/TolR family.</text>
</comment>
<dbReference type="AlphaFoldDB" id="A0A4R1YVV5"/>
<dbReference type="RefSeq" id="WP_132694366.1">
    <property type="nucleotide sequence ID" value="NZ_SLVM01000008.1"/>
</dbReference>
<dbReference type="GO" id="GO:0015031">
    <property type="term" value="P:protein transport"/>
    <property type="evidence" value="ECO:0007669"/>
    <property type="project" value="UniProtKB-KW"/>
</dbReference>
<dbReference type="GO" id="GO:0005886">
    <property type="term" value="C:plasma membrane"/>
    <property type="evidence" value="ECO:0007669"/>
    <property type="project" value="UniProtKB-SubCell"/>
</dbReference>
<evidence type="ECO:0000256" key="5">
    <source>
        <dbReference type="ARBA" id="ARBA00022989"/>
    </source>
</evidence>
<reference evidence="9 10" key="1">
    <citation type="submission" date="2019-03" db="EMBL/GenBank/DDBJ databases">
        <title>Genomic Encyclopedia of Type Strains, Phase IV (KMG-IV): sequencing the most valuable type-strain genomes for metagenomic binning, comparative biology and taxonomic classification.</title>
        <authorList>
            <person name="Goeker M."/>
        </authorList>
    </citation>
    <scope>NUCLEOTIDE SEQUENCE [LARGE SCALE GENOMIC DNA]</scope>
    <source>
        <strain evidence="9 10">DSM 21153</strain>
    </source>
</reference>
<gene>
    <name evidence="9" type="ORF">EV216_108101</name>
</gene>
<dbReference type="GO" id="GO:0022857">
    <property type="term" value="F:transmembrane transporter activity"/>
    <property type="evidence" value="ECO:0007669"/>
    <property type="project" value="InterPro"/>
</dbReference>
<protein>
    <submittedName>
        <fullName evidence="9">Outer membrane transport energization protein ExbD</fullName>
    </submittedName>
</protein>
<organism evidence="9 10">
    <name type="scientific">Rhodovulum steppense</name>
    <dbReference type="NCBI Taxonomy" id="540251"/>
    <lineage>
        <taxon>Bacteria</taxon>
        <taxon>Pseudomonadati</taxon>
        <taxon>Pseudomonadota</taxon>
        <taxon>Alphaproteobacteria</taxon>
        <taxon>Rhodobacterales</taxon>
        <taxon>Paracoccaceae</taxon>
        <taxon>Rhodovulum</taxon>
    </lineage>
</organism>
<comment type="caution">
    <text evidence="9">The sequence shown here is derived from an EMBL/GenBank/DDBJ whole genome shotgun (WGS) entry which is preliminary data.</text>
</comment>
<keyword evidence="10" id="KW-1185">Reference proteome</keyword>
<accession>A0A4R1YVV5</accession>
<name>A0A4R1YVV5_9RHOB</name>
<dbReference type="Proteomes" id="UP000295277">
    <property type="component" value="Unassembled WGS sequence"/>
</dbReference>
<keyword evidence="6 8" id="KW-0472">Membrane</keyword>
<dbReference type="Pfam" id="PF02472">
    <property type="entry name" value="ExbD"/>
    <property type="match status" value="1"/>
</dbReference>
<dbReference type="EMBL" id="SLVM01000008">
    <property type="protein sequence ID" value="TCM85250.1"/>
    <property type="molecule type" value="Genomic_DNA"/>
</dbReference>
<keyword evidence="3" id="KW-1003">Cell membrane</keyword>
<sequence length="126" mass="13166">MFDFDTPAPRARAESIVPMINVVFLLLIFFLMSARIAPPEPFETAPPRAAAQDPLAGDTLYLSADGALAYGPARGEAVFAALAARDPALPLVIRADAGVEAAALARLAARLAAEGQGALRLQTVPR</sequence>
<feature type="transmembrane region" description="Helical" evidence="8">
    <location>
        <begin position="15"/>
        <end position="32"/>
    </location>
</feature>
<evidence type="ECO:0000256" key="6">
    <source>
        <dbReference type="ARBA" id="ARBA00023136"/>
    </source>
</evidence>
<keyword evidence="7" id="KW-0653">Protein transport</keyword>
<evidence type="ECO:0000256" key="3">
    <source>
        <dbReference type="ARBA" id="ARBA00022475"/>
    </source>
</evidence>
<evidence type="ECO:0000313" key="10">
    <source>
        <dbReference type="Proteomes" id="UP000295277"/>
    </source>
</evidence>
<evidence type="ECO:0000256" key="2">
    <source>
        <dbReference type="ARBA" id="ARBA00005811"/>
    </source>
</evidence>
<dbReference type="InterPro" id="IPR003400">
    <property type="entry name" value="ExbD"/>
</dbReference>
<keyword evidence="7" id="KW-0813">Transport</keyword>
<evidence type="ECO:0000256" key="7">
    <source>
        <dbReference type="RuleBase" id="RU003879"/>
    </source>
</evidence>
<evidence type="ECO:0000256" key="4">
    <source>
        <dbReference type="ARBA" id="ARBA00022692"/>
    </source>
</evidence>
<evidence type="ECO:0000313" key="9">
    <source>
        <dbReference type="EMBL" id="TCM85250.1"/>
    </source>
</evidence>
<keyword evidence="5 8" id="KW-1133">Transmembrane helix</keyword>
<evidence type="ECO:0000256" key="1">
    <source>
        <dbReference type="ARBA" id="ARBA00004162"/>
    </source>
</evidence>
<dbReference type="OrthoDB" id="8479787at2"/>
<keyword evidence="4 7" id="KW-0812">Transmembrane</keyword>
<proteinExistence type="inferred from homology"/>
<comment type="subcellular location">
    <subcellularLocation>
        <location evidence="1">Cell membrane</location>
        <topology evidence="1">Single-pass membrane protein</topology>
    </subcellularLocation>
    <subcellularLocation>
        <location evidence="7">Cell membrane</location>
        <topology evidence="7">Single-pass type II membrane protein</topology>
    </subcellularLocation>
</comment>